<keyword evidence="3" id="KW-1185">Reference proteome</keyword>
<dbReference type="STRING" id="2200.GCA_001571405_02236"/>
<evidence type="ECO:0000259" key="1">
    <source>
        <dbReference type="Pfam" id="PF16289"/>
    </source>
</evidence>
<dbReference type="RefSeq" id="WP_066958825.1">
    <property type="nucleotide sequence ID" value="NZ_BCNX01000016.1"/>
</dbReference>
<dbReference type="EMBL" id="FNFT01000007">
    <property type="protein sequence ID" value="SDK30099.1"/>
    <property type="molecule type" value="Genomic_DNA"/>
</dbReference>
<sequence>MTAVCIDTNLFIELYESGEDPMEIFLDIGALKEHLVFPDIIIDEFLRNRSKVLDRVADTIRRWETEEVRLPSIIRGNPNVAVLQRAGEEYNRAADALYNDIQDMITGLLADPVARAFTELTGDPAVRILRRTEELVNRAHRRKLLGNPPKSTGTETIGDELIWETLLENLGEDLVFVTRDRTYQYHTAYLVQEYRERTKSNLTITDRISDALRLIERPPSQALIRFEGWEEEAGR</sequence>
<dbReference type="Proteomes" id="UP000326500">
    <property type="component" value="Unassembled WGS sequence"/>
</dbReference>
<accession>A0A1G9ARZ0</accession>
<dbReference type="OrthoDB" id="106487at2157"/>
<evidence type="ECO:0000313" key="3">
    <source>
        <dbReference type="Proteomes" id="UP000326500"/>
    </source>
</evidence>
<dbReference type="AlphaFoldDB" id="A0A1G9ARZ0"/>
<name>A0A1G9ARZ0_9EURY</name>
<dbReference type="Pfam" id="PF16289">
    <property type="entry name" value="PIN_12"/>
    <property type="match status" value="1"/>
</dbReference>
<reference evidence="2 3" key="1">
    <citation type="submission" date="2016-10" db="EMBL/GenBank/DDBJ databases">
        <authorList>
            <person name="Varghese N."/>
            <person name="Submissions S."/>
        </authorList>
    </citation>
    <scope>NUCLEOTIDE SEQUENCE [LARGE SCALE GENOMIC DNA]</scope>
    <source>
        <strain evidence="2 3">DSM 2373</strain>
    </source>
</reference>
<protein>
    <recommendedName>
        <fullName evidence="1">DUF4935 domain-containing protein</fullName>
    </recommendedName>
</protein>
<organism evidence="2 3">
    <name type="scientific">Methanoculleus thermophilus</name>
    <dbReference type="NCBI Taxonomy" id="2200"/>
    <lineage>
        <taxon>Archaea</taxon>
        <taxon>Methanobacteriati</taxon>
        <taxon>Methanobacteriota</taxon>
        <taxon>Stenosarchaea group</taxon>
        <taxon>Methanomicrobia</taxon>
        <taxon>Methanomicrobiales</taxon>
        <taxon>Methanomicrobiaceae</taxon>
        <taxon>Methanoculleus</taxon>
    </lineage>
</organism>
<dbReference type="InterPro" id="IPR032557">
    <property type="entry name" value="DUF4935"/>
</dbReference>
<feature type="domain" description="DUF4935" evidence="1">
    <location>
        <begin position="4"/>
        <end position="183"/>
    </location>
</feature>
<evidence type="ECO:0000313" key="2">
    <source>
        <dbReference type="EMBL" id="SDK30099.1"/>
    </source>
</evidence>
<gene>
    <name evidence="2" type="ORF">SAMN04488571_1077</name>
</gene>
<proteinExistence type="predicted"/>